<sequence length="430" mass="46853">MKRIVFLPILCICTIAALAQAPVQKRVEQRAKDKANSRVDASIDRGLDSAFDNAGRAIGSIFKKKDKRKAQPAPSSGQDNAGTGKGAASGTVTSSGGSDFVPGAKVLFEDHFDKDGLGDFPAQWNTNGSGKVVTLSGQDSRWLDVVHNCIVVPVVKGPLPENCTIEFDLFLRSESGRSTPFIQFGLSQVKDILKEDMFYKDRFFINLHRYTEEDGKTLEYGLGNDIIGNKSNFPLTSYVNKVLPVAISVNKSRIRLYLDGNKVIDLPRALTDGMRNTFFLNNNAIIPASETGMYIGNLRIASGDTDARSLLVKQLMSEGKAVTSDILFDVNSDHLKPESFPIIDQFGDALQKTPALRIRIIGHTDSNGDDASNISLSQRRAAAVKTYITENYAVAGSRIQTDGKGESQPVASNTTADGKARNRRVEFVKL</sequence>
<proteinExistence type="predicted"/>
<dbReference type="PANTHER" id="PTHR30329">
    <property type="entry name" value="STATOR ELEMENT OF FLAGELLAR MOTOR COMPLEX"/>
    <property type="match status" value="1"/>
</dbReference>
<evidence type="ECO:0000259" key="7">
    <source>
        <dbReference type="PROSITE" id="PS51123"/>
    </source>
</evidence>
<dbReference type="Pfam" id="PF00691">
    <property type="entry name" value="OmpA"/>
    <property type="match status" value="1"/>
</dbReference>
<accession>A0ABZ2Z171</accession>
<comment type="subcellular location">
    <subcellularLocation>
        <location evidence="1">Cell outer membrane</location>
    </subcellularLocation>
</comment>
<evidence type="ECO:0000313" key="9">
    <source>
        <dbReference type="Proteomes" id="UP001449657"/>
    </source>
</evidence>
<feature type="region of interest" description="Disordered" evidence="5">
    <location>
        <begin position="399"/>
        <end position="419"/>
    </location>
</feature>
<evidence type="ECO:0000256" key="1">
    <source>
        <dbReference type="ARBA" id="ARBA00004442"/>
    </source>
</evidence>
<keyword evidence="3" id="KW-0998">Cell outer membrane</keyword>
<dbReference type="InterPro" id="IPR006664">
    <property type="entry name" value="OMP_bac"/>
</dbReference>
<feature type="compositionally biased region" description="Low complexity" evidence="5">
    <location>
        <begin position="86"/>
        <end position="96"/>
    </location>
</feature>
<feature type="region of interest" description="Disordered" evidence="5">
    <location>
        <begin position="63"/>
        <end position="96"/>
    </location>
</feature>
<gene>
    <name evidence="8" type="ORF">WJU22_15325</name>
</gene>
<feature type="chain" id="PRO_5045938828" evidence="6">
    <location>
        <begin position="20"/>
        <end position="430"/>
    </location>
</feature>
<dbReference type="PROSITE" id="PS51123">
    <property type="entry name" value="OMPA_2"/>
    <property type="match status" value="1"/>
</dbReference>
<feature type="signal peptide" evidence="6">
    <location>
        <begin position="1"/>
        <end position="19"/>
    </location>
</feature>
<evidence type="ECO:0000256" key="5">
    <source>
        <dbReference type="SAM" id="MobiDB-lite"/>
    </source>
</evidence>
<keyword evidence="6" id="KW-0732">Signal</keyword>
<evidence type="ECO:0000256" key="3">
    <source>
        <dbReference type="ARBA" id="ARBA00023237"/>
    </source>
</evidence>
<dbReference type="Gene3D" id="3.30.1330.60">
    <property type="entry name" value="OmpA-like domain"/>
    <property type="match status" value="1"/>
</dbReference>
<feature type="domain" description="OmpA-like" evidence="7">
    <location>
        <begin position="315"/>
        <end position="430"/>
    </location>
</feature>
<dbReference type="PRINTS" id="PR01021">
    <property type="entry name" value="OMPADOMAIN"/>
</dbReference>
<protein>
    <submittedName>
        <fullName evidence="8">OmpA family protein</fullName>
    </submittedName>
</protein>
<dbReference type="PANTHER" id="PTHR30329:SF21">
    <property type="entry name" value="LIPOPROTEIN YIAD-RELATED"/>
    <property type="match status" value="1"/>
</dbReference>
<evidence type="ECO:0000313" key="8">
    <source>
        <dbReference type="EMBL" id="WZN44269.1"/>
    </source>
</evidence>
<evidence type="ECO:0000256" key="6">
    <source>
        <dbReference type="SAM" id="SignalP"/>
    </source>
</evidence>
<evidence type="ECO:0000256" key="4">
    <source>
        <dbReference type="PROSITE-ProRule" id="PRU00473"/>
    </source>
</evidence>
<dbReference type="InterPro" id="IPR036737">
    <property type="entry name" value="OmpA-like_sf"/>
</dbReference>
<dbReference type="Proteomes" id="UP001449657">
    <property type="component" value="Chromosome"/>
</dbReference>
<keyword evidence="9" id="KW-1185">Reference proteome</keyword>
<dbReference type="CDD" id="cd07185">
    <property type="entry name" value="OmpA_C-like"/>
    <property type="match status" value="1"/>
</dbReference>
<dbReference type="InterPro" id="IPR050330">
    <property type="entry name" value="Bact_OuterMem_StrucFunc"/>
</dbReference>
<dbReference type="SUPFAM" id="SSF103088">
    <property type="entry name" value="OmpA-like"/>
    <property type="match status" value="1"/>
</dbReference>
<reference evidence="8 9" key="1">
    <citation type="submission" date="2024-03" db="EMBL/GenBank/DDBJ databases">
        <title>Chitinophaga caseinilytica sp. nov., a casein hydrolysing bacterium isolated from forest soil.</title>
        <authorList>
            <person name="Lee D.S."/>
            <person name="Han D.M."/>
            <person name="Baek J.H."/>
            <person name="Choi D.G."/>
            <person name="Jeon J.H."/>
            <person name="Jeon C.O."/>
        </authorList>
    </citation>
    <scope>NUCLEOTIDE SEQUENCE [LARGE SCALE GENOMIC DNA]</scope>
    <source>
        <strain evidence="8 9">KACC 19118</strain>
    </source>
</reference>
<name>A0ABZ2Z171_9BACT</name>
<dbReference type="InterPro" id="IPR006665">
    <property type="entry name" value="OmpA-like"/>
</dbReference>
<evidence type="ECO:0000256" key="2">
    <source>
        <dbReference type="ARBA" id="ARBA00023136"/>
    </source>
</evidence>
<dbReference type="EMBL" id="CP150096">
    <property type="protein sequence ID" value="WZN44269.1"/>
    <property type="molecule type" value="Genomic_DNA"/>
</dbReference>
<keyword evidence="2 4" id="KW-0472">Membrane</keyword>
<dbReference type="RefSeq" id="WP_341839059.1">
    <property type="nucleotide sequence ID" value="NZ_CP149792.1"/>
</dbReference>
<organism evidence="8 9">
    <name type="scientific">Chitinophaga caseinilytica</name>
    <dbReference type="NCBI Taxonomy" id="2267521"/>
    <lineage>
        <taxon>Bacteria</taxon>
        <taxon>Pseudomonadati</taxon>
        <taxon>Bacteroidota</taxon>
        <taxon>Chitinophagia</taxon>
        <taxon>Chitinophagales</taxon>
        <taxon>Chitinophagaceae</taxon>
        <taxon>Chitinophaga</taxon>
    </lineage>
</organism>